<evidence type="ECO:0000313" key="4">
    <source>
        <dbReference type="Proteomes" id="UP000517759"/>
    </source>
</evidence>
<dbReference type="RefSeq" id="WP_183506854.1">
    <property type="nucleotide sequence ID" value="NZ_BSPG01000010.1"/>
</dbReference>
<gene>
    <name evidence="2" type="ORF">GCM10007884_22710</name>
    <name evidence="3" type="ORF">GGR33_003223</name>
</gene>
<organism evidence="3 4">
    <name type="scientific">Methylobacterium brachythecii</name>
    <dbReference type="NCBI Taxonomy" id="1176177"/>
    <lineage>
        <taxon>Bacteria</taxon>
        <taxon>Pseudomonadati</taxon>
        <taxon>Pseudomonadota</taxon>
        <taxon>Alphaproteobacteria</taxon>
        <taxon>Hyphomicrobiales</taxon>
        <taxon>Methylobacteriaceae</taxon>
        <taxon>Methylobacterium</taxon>
    </lineage>
</organism>
<dbReference type="Proteomes" id="UP001156881">
    <property type="component" value="Unassembled WGS sequence"/>
</dbReference>
<dbReference type="Gene3D" id="3.40.50.12500">
    <property type="match status" value="1"/>
</dbReference>
<evidence type="ECO:0000313" key="2">
    <source>
        <dbReference type="EMBL" id="GLS44283.1"/>
    </source>
</evidence>
<dbReference type="InterPro" id="IPR015942">
    <property type="entry name" value="Asp/Glu/hydantoin_racemase"/>
</dbReference>
<reference evidence="3 4" key="3">
    <citation type="submission" date="2020-08" db="EMBL/GenBank/DDBJ databases">
        <title>Genomic Encyclopedia of Type Strains, Phase IV (KMG-IV): sequencing the most valuable type-strain genomes for metagenomic binning, comparative biology and taxonomic classification.</title>
        <authorList>
            <person name="Goeker M."/>
        </authorList>
    </citation>
    <scope>NUCLEOTIDE SEQUENCE [LARGE SCALE GENOMIC DNA]</scope>
    <source>
        <strain evidence="3 4">DSM 24105</strain>
    </source>
</reference>
<reference evidence="5" key="2">
    <citation type="journal article" date="2019" name="Int. J. Syst. Evol. Microbiol.">
        <title>The Global Catalogue of Microorganisms (GCM) 10K type strain sequencing project: providing services to taxonomists for standard genome sequencing and annotation.</title>
        <authorList>
            <consortium name="The Broad Institute Genomics Platform"/>
            <consortium name="The Broad Institute Genome Sequencing Center for Infectious Disease"/>
            <person name="Wu L."/>
            <person name="Ma J."/>
        </authorList>
    </citation>
    <scope>NUCLEOTIDE SEQUENCE [LARGE SCALE GENOMIC DNA]</scope>
    <source>
        <strain evidence="5">NBRC 107710</strain>
    </source>
</reference>
<dbReference type="InterPro" id="IPR053714">
    <property type="entry name" value="Iso_Racemase_Enz_sf"/>
</dbReference>
<dbReference type="GO" id="GO:0047661">
    <property type="term" value="F:amino-acid racemase activity"/>
    <property type="evidence" value="ECO:0007669"/>
    <property type="project" value="InterPro"/>
</dbReference>
<evidence type="ECO:0000313" key="5">
    <source>
        <dbReference type="Proteomes" id="UP001156881"/>
    </source>
</evidence>
<comment type="similarity">
    <text evidence="1">Belongs to the HyuE racemase family.</text>
</comment>
<protein>
    <submittedName>
        <fullName evidence="2">Arylsulfatase</fullName>
    </submittedName>
    <submittedName>
        <fullName evidence="3">Asp/Glu/hydantoin racemase</fullName>
    </submittedName>
</protein>
<dbReference type="Pfam" id="PF01177">
    <property type="entry name" value="Asp_Glu_race"/>
    <property type="match status" value="1"/>
</dbReference>
<evidence type="ECO:0000256" key="1">
    <source>
        <dbReference type="ARBA" id="ARBA00038414"/>
    </source>
</evidence>
<dbReference type="EMBL" id="JACIDN010000005">
    <property type="protein sequence ID" value="MBB3903714.1"/>
    <property type="molecule type" value="Genomic_DNA"/>
</dbReference>
<dbReference type="AlphaFoldDB" id="A0A7W6AL35"/>
<sequence>MPPRIVLLHATPVAMQPIQTAMAENWPEAEPIHLLDEGLSIDRAREGDGPISEAMIERFVAFGRYGHATGADGILITCSAFGPAIERLAEALPIPVVKPNEAMFEAAIAKGGKVGMLATFGPSVGTMTDEFDAFVAASGKTASLRTIVVADAIDRLRKGDAETHNRLVAEQAPEFAECDAIMLAHFSTSRAAQAVRNVVSVPVLTAPHAAVDRMRALVEGRAGGRG</sequence>
<reference evidence="2" key="4">
    <citation type="submission" date="2023-01" db="EMBL/GenBank/DDBJ databases">
        <title>Draft genome sequence of Methylobacterium brachythecii strain NBRC 107710.</title>
        <authorList>
            <person name="Sun Q."/>
            <person name="Mori K."/>
        </authorList>
    </citation>
    <scope>NUCLEOTIDE SEQUENCE</scope>
    <source>
        <strain evidence="2">NBRC 107710</strain>
    </source>
</reference>
<comment type="caution">
    <text evidence="3">The sequence shown here is derived from an EMBL/GenBank/DDBJ whole genome shotgun (WGS) entry which is preliminary data.</text>
</comment>
<proteinExistence type="inferred from homology"/>
<accession>A0A7W6AL35</accession>
<name>A0A7W6AL35_9HYPH</name>
<dbReference type="EMBL" id="BSPG01000010">
    <property type="protein sequence ID" value="GLS44283.1"/>
    <property type="molecule type" value="Genomic_DNA"/>
</dbReference>
<dbReference type="Proteomes" id="UP000517759">
    <property type="component" value="Unassembled WGS sequence"/>
</dbReference>
<reference evidence="2" key="1">
    <citation type="journal article" date="2014" name="Int. J. Syst. Evol. Microbiol.">
        <title>Complete genome of a new Firmicutes species belonging to the dominant human colonic microbiota ('Ruminococcus bicirculans') reveals two chromosomes and a selective capacity to utilize plant glucans.</title>
        <authorList>
            <consortium name="NISC Comparative Sequencing Program"/>
            <person name="Wegmann U."/>
            <person name="Louis P."/>
            <person name="Goesmann A."/>
            <person name="Henrissat B."/>
            <person name="Duncan S.H."/>
            <person name="Flint H.J."/>
        </authorList>
    </citation>
    <scope>NUCLEOTIDE SEQUENCE</scope>
    <source>
        <strain evidence="2">NBRC 107710</strain>
    </source>
</reference>
<keyword evidence="5" id="KW-1185">Reference proteome</keyword>
<evidence type="ECO:0000313" key="3">
    <source>
        <dbReference type="EMBL" id="MBB3903714.1"/>
    </source>
</evidence>